<dbReference type="GeneID" id="107267655"/>
<evidence type="ECO:0000256" key="1">
    <source>
        <dbReference type="SAM" id="SignalP"/>
    </source>
</evidence>
<dbReference type="InterPro" id="IPR036682">
    <property type="entry name" value="OS_D_A10/PebIII_sf"/>
</dbReference>
<gene>
    <name evidence="3" type="primary">LOC107267655</name>
</gene>
<organism evidence="2 3">
    <name type="scientific">Cephus cinctus</name>
    <name type="common">Wheat stem sawfly</name>
    <dbReference type="NCBI Taxonomy" id="211228"/>
    <lineage>
        <taxon>Eukaryota</taxon>
        <taxon>Metazoa</taxon>
        <taxon>Ecdysozoa</taxon>
        <taxon>Arthropoda</taxon>
        <taxon>Hexapoda</taxon>
        <taxon>Insecta</taxon>
        <taxon>Pterygota</taxon>
        <taxon>Neoptera</taxon>
        <taxon>Endopterygota</taxon>
        <taxon>Hymenoptera</taxon>
        <taxon>Cephoidea</taxon>
        <taxon>Cephidae</taxon>
        <taxon>Cephus</taxon>
    </lineage>
</organism>
<evidence type="ECO:0000313" key="3">
    <source>
        <dbReference type="RefSeq" id="XP_015595117.1"/>
    </source>
</evidence>
<evidence type="ECO:0000313" key="2">
    <source>
        <dbReference type="Proteomes" id="UP000694920"/>
    </source>
</evidence>
<sequence>MKTQVLFCILFIGFLGLCQAQDITLLLNNRPYVEREISCVLGRGPCDLVGKQIIALLPEALNNNCARCNRQDAANARKLIQFMMYNYPNQWREIVQRYSVRHG</sequence>
<keyword evidence="2" id="KW-1185">Reference proteome</keyword>
<reference evidence="3" key="1">
    <citation type="submission" date="2025-08" db="UniProtKB">
        <authorList>
            <consortium name="RefSeq"/>
        </authorList>
    </citation>
    <scope>IDENTIFICATION</scope>
</reference>
<dbReference type="RefSeq" id="XP_015595117.1">
    <property type="nucleotide sequence ID" value="XM_015739631.2"/>
</dbReference>
<proteinExistence type="predicted"/>
<dbReference type="Proteomes" id="UP000694920">
    <property type="component" value="Unplaced"/>
</dbReference>
<dbReference type="Gene3D" id="1.10.2080.10">
    <property type="entry name" value="Insect odorant-binding protein A10/Ejaculatory bulb-specific protein 3"/>
    <property type="match status" value="1"/>
</dbReference>
<feature type="signal peptide" evidence="1">
    <location>
        <begin position="1"/>
        <end position="20"/>
    </location>
</feature>
<protein>
    <submittedName>
        <fullName evidence="3">Ejaculatory bulb-specific protein 3</fullName>
    </submittedName>
</protein>
<dbReference type="KEGG" id="ccin:107267655"/>
<feature type="chain" id="PRO_5042518897" evidence="1">
    <location>
        <begin position="21"/>
        <end position="103"/>
    </location>
</feature>
<accession>A0AAJ7BV23</accession>
<name>A0AAJ7BV23_CEPCN</name>
<dbReference type="Pfam" id="PF03392">
    <property type="entry name" value="OS-D"/>
    <property type="match status" value="1"/>
</dbReference>
<dbReference type="PANTHER" id="PTHR11257:SF8">
    <property type="entry name" value="GEO08457P1"/>
    <property type="match status" value="1"/>
</dbReference>
<keyword evidence="1" id="KW-0732">Signal</keyword>
<dbReference type="AlphaFoldDB" id="A0AAJ7BV23"/>
<dbReference type="PANTHER" id="PTHR11257">
    <property type="entry name" value="CHEMOSENSORY PROTEIN-RELATED"/>
    <property type="match status" value="1"/>
</dbReference>
<dbReference type="InterPro" id="IPR005055">
    <property type="entry name" value="A10/PebIII"/>
</dbReference>
<dbReference type="SUPFAM" id="SSF100910">
    <property type="entry name" value="Chemosensory protein Csp2"/>
    <property type="match status" value="1"/>
</dbReference>